<evidence type="ECO:0000313" key="3">
    <source>
        <dbReference type="Proteomes" id="UP000313359"/>
    </source>
</evidence>
<organism evidence="2 3">
    <name type="scientific">Lentinus tigrinus ALCF2SS1-6</name>
    <dbReference type="NCBI Taxonomy" id="1328759"/>
    <lineage>
        <taxon>Eukaryota</taxon>
        <taxon>Fungi</taxon>
        <taxon>Dikarya</taxon>
        <taxon>Basidiomycota</taxon>
        <taxon>Agaricomycotina</taxon>
        <taxon>Agaricomycetes</taxon>
        <taxon>Polyporales</taxon>
        <taxon>Polyporaceae</taxon>
        <taxon>Lentinus</taxon>
    </lineage>
</organism>
<name>A0A5C2S1Q1_9APHY</name>
<dbReference type="Proteomes" id="UP000313359">
    <property type="component" value="Unassembled WGS sequence"/>
</dbReference>
<reference evidence="2" key="1">
    <citation type="journal article" date="2018" name="Genome Biol. Evol.">
        <title>Genomics and development of Lentinus tigrinus, a white-rot wood-decaying mushroom with dimorphic fruiting bodies.</title>
        <authorList>
            <person name="Wu B."/>
            <person name="Xu Z."/>
            <person name="Knudson A."/>
            <person name="Carlson A."/>
            <person name="Chen N."/>
            <person name="Kovaka S."/>
            <person name="LaButti K."/>
            <person name="Lipzen A."/>
            <person name="Pennachio C."/>
            <person name="Riley R."/>
            <person name="Schakwitz W."/>
            <person name="Umezawa K."/>
            <person name="Ohm R.A."/>
            <person name="Grigoriev I.V."/>
            <person name="Nagy L.G."/>
            <person name="Gibbons J."/>
            <person name="Hibbett D."/>
        </authorList>
    </citation>
    <scope>NUCLEOTIDE SEQUENCE [LARGE SCALE GENOMIC DNA]</scope>
    <source>
        <strain evidence="2">ALCF2SS1-6</strain>
    </source>
</reference>
<feature type="coiled-coil region" evidence="1">
    <location>
        <begin position="320"/>
        <end position="347"/>
    </location>
</feature>
<evidence type="ECO:0000256" key="1">
    <source>
        <dbReference type="SAM" id="Coils"/>
    </source>
</evidence>
<dbReference type="AlphaFoldDB" id="A0A5C2S1Q1"/>
<keyword evidence="3" id="KW-1185">Reference proteome</keyword>
<gene>
    <name evidence="2" type="ORF">L227DRAFT_578205</name>
</gene>
<dbReference type="EMBL" id="ML122282">
    <property type="protein sequence ID" value="RPD57301.1"/>
    <property type="molecule type" value="Genomic_DNA"/>
</dbReference>
<evidence type="ECO:0008006" key="4">
    <source>
        <dbReference type="Google" id="ProtNLM"/>
    </source>
</evidence>
<evidence type="ECO:0000313" key="2">
    <source>
        <dbReference type="EMBL" id="RPD57301.1"/>
    </source>
</evidence>
<proteinExistence type="predicted"/>
<sequence>MQQFRGNAVKDVDLDPDIPIYQNMDKYLSVKLDCLSDYRVEHDIAKEMKECSTYLTQVKSVQIIDRADAHDPEAIIELAVRFISGCAMRKQSVEGALCSLDAITDPTREAARSSRKVTPPELVGQAYSLAAHAQYQKFVASPAERQDIETDEHLFCRSETRRLGYGQPPLTSLALAAHHANESVKLGLVSHAVLTVGMTFRDIGESCGVDVTMMPEGAKKFRPLWREVARRVEEIYEQERKRRQPSEQKDGCGFACAAEGCDVRREQKSALRSCAGKCPTDLKPSYTHLHSSVQDWPRHKLICKPGITGKIPKVTDKAKVLELLEVGDEVEEELQVQEDERTDAELEAFRAARRSAPPVDPKYAVLDISESEPPASEA</sequence>
<protein>
    <recommendedName>
        <fullName evidence="4">MYND-type domain-containing protein</fullName>
    </recommendedName>
</protein>
<keyword evidence="1" id="KW-0175">Coiled coil</keyword>
<dbReference type="OrthoDB" id="432970at2759"/>
<accession>A0A5C2S1Q1</accession>
<dbReference type="STRING" id="1328759.A0A5C2S1Q1"/>